<evidence type="ECO:0000256" key="1">
    <source>
        <dbReference type="SAM" id="MobiDB-lite"/>
    </source>
</evidence>
<gene>
    <name evidence="2" type="ORF">AMTR_s00028p00104720</name>
</gene>
<dbReference type="Proteomes" id="UP000017836">
    <property type="component" value="Unassembled WGS sequence"/>
</dbReference>
<keyword evidence="3" id="KW-1185">Reference proteome</keyword>
<protein>
    <submittedName>
        <fullName evidence="2">Uncharacterized protein</fullName>
    </submittedName>
</protein>
<proteinExistence type="predicted"/>
<reference evidence="3" key="1">
    <citation type="journal article" date="2013" name="Science">
        <title>The Amborella genome and the evolution of flowering plants.</title>
        <authorList>
            <consortium name="Amborella Genome Project"/>
        </authorList>
    </citation>
    <scope>NUCLEOTIDE SEQUENCE [LARGE SCALE GENOMIC DNA]</scope>
</reference>
<feature type="region of interest" description="Disordered" evidence="1">
    <location>
        <begin position="53"/>
        <end position="74"/>
    </location>
</feature>
<accession>W1PKN7</accession>
<organism evidence="2 3">
    <name type="scientific">Amborella trichopoda</name>
    <dbReference type="NCBI Taxonomy" id="13333"/>
    <lineage>
        <taxon>Eukaryota</taxon>
        <taxon>Viridiplantae</taxon>
        <taxon>Streptophyta</taxon>
        <taxon>Embryophyta</taxon>
        <taxon>Tracheophyta</taxon>
        <taxon>Spermatophyta</taxon>
        <taxon>Magnoliopsida</taxon>
        <taxon>Amborellales</taxon>
        <taxon>Amborellaceae</taxon>
        <taxon>Amborella</taxon>
    </lineage>
</organism>
<dbReference type="EMBL" id="KI392812">
    <property type="protein sequence ID" value="ERN10582.1"/>
    <property type="molecule type" value="Genomic_DNA"/>
</dbReference>
<dbReference type="HOGENOM" id="CLU_2472077_0_0_1"/>
<sequence length="88" mass="9585">MVTAEPILWAQYTVENSFAKRYNGKALPLYFKDFEIIFGTGVVDERDALGGGGITLNGHDHQATQGPSHDTNEEGADKVVVHTLAHLC</sequence>
<evidence type="ECO:0000313" key="2">
    <source>
        <dbReference type="EMBL" id="ERN10582.1"/>
    </source>
</evidence>
<dbReference type="AlphaFoldDB" id="W1PKN7"/>
<name>W1PKN7_AMBTC</name>
<dbReference type="Gramene" id="ERN10582">
    <property type="protein sequence ID" value="ERN10582"/>
    <property type="gene ID" value="AMTR_s00028p00104720"/>
</dbReference>
<evidence type="ECO:0000313" key="3">
    <source>
        <dbReference type="Proteomes" id="UP000017836"/>
    </source>
</evidence>